<feature type="domain" description="THIF-type NAD/FAD binding fold" evidence="2">
    <location>
        <begin position="19"/>
        <end position="127"/>
    </location>
</feature>
<keyword evidence="1" id="KW-1133">Transmembrane helix</keyword>
<dbReference type="GO" id="GO:0016779">
    <property type="term" value="F:nucleotidyltransferase activity"/>
    <property type="evidence" value="ECO:0007669"/>
    <property type="project" value="TreeGrafter"/>
</dbReference>
<keyword evidence="4" id="KW-1185">Reference proteome</keyword>
<dbReference type="Gene3D" id="3.40.50.720">
    <property type="entry name" value="NAD(P)-binding Rossmann-like Domain"/>
    <property type="match status" value="1"/>
</dbReference>
<dbReference type="PANTHER" id="PTHR10953">
    <property type="entry name" value="UBIQUITIN-ACTIVATING ENZYME E1"/>
    <property type="match status" value="1"/>
</dbReference>
<keyword evidence="1" id="KW-0812">Transmembrane</keyword>
<dbReference type="RefSeq" id="WP_040202957.1">
    <property type="nucleotide sequence ID" value="NZ_CP010312.1"/>
</dbReference>
<reference evidence="3 4" key="1">
    <citation type="journal article" date="2015" name="Genome Announc.">
        <title>Genomes of Geoalkalibacter ferrihydriticus Z-0531T and Geoalkalibacter subterraneus Red1T, Two Haloalkaliphilic Metal-Reducing Deltaproteobacteria.</title>
        <authorList>
            <person name="Badalamenti J.P."/>
            <person name="Krajmalnik-Brown R."/>
            <person name="Torres C.I."/>
            <person name="Bond D.R."/>
        </authorList>
    </citation>
    <scope>NUCLEOTIDE SEQUENCE [LARGE SCALE GENOMIC DNA]</scope>
    <source>
        <strain evidence="3 4">Red1</strain>
        <plasmid evidence="4">Plasmid pGSUB1</plasmid>
    </source>
</reference>
<dbReference type="InterPro" id="IPR000594">
    <property type="entry name" value="ThiF_NAD_FAD-bd"/>
</dbReference>
<dbReference type="GO" id="GO:0004792">
    <property type="term" value="F:thiosulfate-cyanide sulfurtransferase activity"/>
    <property type="evidence" value="ECO:0007669"/>
    <property type="project" value="TreeGrafter"/>
</dbReference>
<organism evidence="3 4">
    <name type="scientific">Geoalkalibacter subterraneus</name>
    <dbReference type="NCBI Taxonomy" id="483547"/>
    <lineage>
        <taxon>Bacteria</taxon>
        <taxon>Pseudomonadati</taxon>
        <taxon>Thermodesulfobacteriota</taxon>
        <taxon>Desulfuromonadia</taxon>
        <taxon>Desulfuromonadales</taxon>
        <taxon>Geoalkalibacteraceae</taxon>
        <taxon>Geoalkalibacter</taxon>
    </lineage>
</organism>
<dbReference type="GO" id="GO:0005737">
    <property type="term" value="C:cytoplasm"/>
    <property type="evidence" value="ECO:0007669"/>
    <property type="project" value="TreeGrafter"/>
</dbReference>
<dbReference type="PANTHER" id="PTHR10953:SF102">
    <property type="entry name" value="ADENYLYLTRANSFERASE AND SULFURTRANSFERASE MOCS3"/>
    <property type="match status" value="1"/>
</dbReference>
<evidence type="ECO:0000313" key="3">
    <source>
        <dbReference type="EMBL" id="AJF08289.1"/>
    </source>
</evidence>
<dbReference type="SUPFAM" id="SSF69572">
    <property type="entry name" value="Activating enzymes of the ubiquitin-like proteins"/>
    <property type="match status" value="1"/>
</dbReference>
<dbReference type="GO" id="GO:0008641">
    <property type="term" value="F:ubiquitin-like modifier activating enzyme activity"/>
    <property type="evidence" value="ECO:0007669"/>
    <property type="project" value="InterPro"/>
</dbReference>
<proteinExistence type="predicted"/>
<name>A0A0B5FUG7_9BACT</name>
<evidence type="ECO:0000259" key="2">
    <source>
        <dbReference type="Pfam" id="PF00899"/>
    </source>
</evidence>
<dbReference type="HOGENOM" id="CLU_070016_0_0_7"/>
<protein>
    <recommendedName>
        <fullName evidence="2">THIF-type NAD/FAD binding fold domain-containing protein</fullName>
    </recommendedName>
</protein>
<dbReference type="Proteomes" id="UP000035036">
    <property type="component" value="Plasmid pGSUB1"/>
</dbReference>
<dbReference type="InterPro" id="IPR045886">
    <property type="entry name" value="ThiF/MoeB/HesA"/>
</dbReference>
<keyword evidence="3" id="KW-0614">Plasmid</keyword>
<dbReference type="OrthoDB" id="9804286at2"/>
<dbReference type="InterPro" id="IPR035985">
    <property type="entry name" value="Ubiquitin-activating_enz"/>
</dbReference>
<evidence type="ECO:0000256" key="1">
    <source>
        <dbReference type="SAM" id="Phobius"/>
    </source>
</evidence>
<gene>
    <name evidence="3" type="ORF">GSUB_17590</name>
</gene>
<feature type="transmembrane region" description="Helical" evidence="1">
    <location>
        <begin position="21"/>
        <end position="42"/>
    </location>
</feature>
<geneLocation type="plasmid" evidence="3 4">
    <name>pGSUB1</name>
</geneLocation>
<dbReference type="AlphaFoldDB" id="A0A0B5FUG7"/>
<dbReference type="KEGG" id="gsb:GSUB_17590"/>
<accession>A0A0B5FUG7</accession>
<evidence type="ECO:0000313" key="4">
    <source>
        <dbReference type="Proteomes" id="UP000035036"/>
    </source>
</evidence>
<dbReference type="EMBL" id="CP010312">
    <property type="protein sequence ID" value="AJF08289.1"/>
    <property type="molecule type" value="Genomic_DNA"/>
</dbReference>
<sequence length="250" mass="27747">MSRSPKIMKTKNFIAPSFSKIYLVGCGGTGGYLATGLAKIIAGYEINAELILVDHDTVEQGNLSRQEFMPWETGENKAIALAERLNERYGLKIAAIDRRWGKNQRSTHDSLVISCVDNVASRKEMKDLGFWLDLGNGRDQGQAIFGTTPHKTPVKKEVQQWDKTPVVASLPNAYLVAGMKNLKDRKQQPSCAQTPFDEQGVLINQWAAQAGLAILHQLLVLREVSTPSIYFDTTKARMLPASITPEYLKV</sequence>
<keyword evidence="1" id="KW-0472">Membrane</keyword>
<dbReference type="Pfam" id="PF00899">
    <property type="entry name" value="ThiF"/>
    <property type="match status" value="1"/>
</dbReference>
<dbReference type="CDD" id="cd01483">
    <property type="entry name" value="E1_enzyme_family"/>
    <property type="match status" value="1"/>
</dbReference>